<dbReference type="OrthoDB" id="376826at2759"/>
<dbReference type="STRING" id="1230383.A0A1M8A590"/>
<name>A0A1M8A590_MALS4</name>
<dbReference type="VEuPathDB" id="FungiDB:MSYG_1933"/>
<accession>A0A1M8A590</accession>
<dbReference type="AlphaFoldDB" id="A0A1M8A590"/>
<sequence length="277" mass="30606">MATSTSSQAPVIQSETVDFIAAVPLVSGAVDYALSIVKSHSLLQKAYDLAETVTVKALSISQPIVSIFSQPLHILDHTTLKVLTFAKSKVPYPFEVKWEDLYAQSRAPIEQGQKLANDYCSKSREMYDTHVKGTVKNIYEKTGQAVEQLQQNEQQYLQKTSSTISSLQDKFSKVSQEYAEKTKSEAADGEKAAQSLVSNLMSEVEGLQKFAKNLPAEGQKRMEPLMELLSKTYKDLSGVAFDSNVAIQERAAKVQNYLGETTVPELQKLVKSGLKTE</sequence>
<proteinExistence type="predicted"/>
<reference evidence="2" key="1">
    <citation type="journal article" date="2017" name="Nucleic Acids Res.">
        <title>Proteogenomics produces comprehensive and highly accurate protein-coding gene annotation in a complete genome assembly of Malassezia sympodialis.</title>
        <authorList>
            <person name="Zhu Y."/>
            <person name="Engstroem P.G."/>
            <person name="Tellgren-Roth C."/>
            <person name="Baudo C.D."/>
            <person name="Kennell J.C."/>
            <person name="Sun S."/>
            <person name="Billmyre R.B."/>
            <person name="Schroeder M.S."/>
            <person name="Andersson A."/>
            <person name="Holm T."/>
            <person name="Sigurgeirsson B."/>
            <person name="Wu G."/>
            <person name="Sankaranarayanan S.R."/>
            <person name="Siddharthan R."/>
            <person name="Sanyal K."/>
            <person name="Lundeberg J."/>
            <person name="Nystedt B."/>
            <person name="Boekhout T."/>
            <person name="Dawson T.L. Jr."/>
            <person name="Heitman J."/>
            <person name="Scheynius A."/>
            <person name="Lehtioe J."/>
        </authorList>
    </citation>
    <scope>NUCLEOTIDE SEQUENCE [LARGE SCALE GENOMIC DNA]</scope>
    <source>
        <strain evidence="2">ATCC 42132</strain>
    </source>
</reference>
<evidence type="ECO:0000313" key="2">
    <source>
        <dbReference type="Proteomes" id="UP000186303"/>
    </source>
</evidence>
<gene>
    <name evidence="1" type="ORF">MSYG_1933</name>
</gene>
<dbReference type="OMA" id="KYTEPIQ"/>
<keyword evidence="2" id="KW-1185">Reference proteome</keyword>
<protein>
    <submittedName>
        <fullName evidence="1">Uncharacterized protein</fullName>
    </submittedName>
</protein>
<dbReference type="EMBL" id="LT671823">
    <property type="protein sequence ID" value="SHO77591.1"/>
    <property type="molecule type" value="Genomic_DNA"/>
</dbReference>
<evidence type="ECO:0000313" key="1">
    <source>
        <dbReference type="EMBL" id="SHO77591.1"/>
    </source>
</evidence>
<dbReference type="Proteomes" id="UP000186303">
    <property type="component" value="Chromosome 3"/>
</dbReference>
<organism evidence="1 2">
    <name type="scientific">Malassezia sympodialis (strain ATCC 42132)</name>
    <name type="common">Atopic eczema-associated yeast</name>
    <dbReference type="NCBI Taxonomy" id="1230383"/>
    <lineage>
        <taxon>Eukaryota</taxon>
        <taxon>Fungi</taxon>
        <taxon>Dikarya</taxon>
        <taxon>Basidiomycota</taxon>
        <taxon>Ustilaginomycotina</taxon>
        <taxon>Malasseziomycetes</taxon>
        <taxon>Malasseziales</taxon>
        <taxon>Malasseziaceae</taxon>
        <taxon>Malassezia</taxon>
    </lineage>
</organism>